<evidence type="ECO:0000313" key="3">
    <source>
        <dbReference type="EMBL" id="KAJ4263581.1"/>
    </source>
</evidence>
<gene>
    <name evidence="3" type="ORF">NW762_006401</name>
</gene>
<evidence type="ECO:0000256" key="2">
    <source>
        <dbReference type="SAM" id="Phobius"/>
    </source>
</evidence>
<feature type="transmembrane region" description="Helical" evidence="2">
    <location>
        <begin position="203"/>
        <end position="224"/>
    </location>
</feature>
<keyword evidence="2" id="KW-1133">Transmembrane helix</keyword>
<feature type="transmembrane region" description="Helical" evidence="2">
    <location>
        <begin position="108"/>
        <end position="128"/>
    </location>
</feature>
<sequence length="274" mass="29929">MSSQALGEMQYAVKNTMTANYLKSLAKDGMEEIITLDVGLDTPWDVVKMLGKIVKRRKATDEEEDDDDEDHDDWASLSDVDWFSHLLYLGSPLITFSSIAFMVILQDWWGFAIVVTLMVSRILNIWAIKQRMSPSDPPTEGITMAEYSIDLGGGHSVRLRGPDADLQALVTHAWLRAPSSLEGYFEAAAKLMVYMSAALGGNMTQAGAIVLIGLLLSSAALLGLSNAHARGFRMHGRYAMPERKKAKVVEASVATSSGSSTSERNTEHVLVSTS</sequence>
<dbReference type="Proteomes" id="UP001152049">
    <property type="component" value="Unassembled WGS sequence"/>
</dbReference>
<reference evidence="3" key="1">
    <citation type="submission" date="2022-09" db="EMBL/GenBank/DDBJ databases">
        <title>Fusarium specimens isolated from Avocado Roots.</title>
        <authorList>
            <person name="Stajich J."/>
            <person name="Roper C."/>
            <person name="Heimlech-Rivalta G."/>
        </authorList>
    </citation>
    <scope>NUCLEOTIDE SEQUENCE</scope>
    <source>
        <strain evidence="3">CF00136</strain>
    </source>
</reference>
<evidence type="ECO:0000256" key="1">
    <source>
        <dbReference type="SAM" id="MobiDB-lite"/>
    </source>
</evidence>
<keyword evidence="4" id="KW-1185">Reference proteome</keyword>
<proteinExistence type="predicted"/>
<name>A0A9W8S2V9_9HYPO</name>
<comment type="caution">
    <text evidence="3">The sequence shown here is derived from an EMBL/GenBank/DDBJ whole genome shotgun (WGS) entry which is preliminary data.</text>
</comment>
<dbReference type="EMBL" id="JAOQAZ010000010">
    <property type="protein sequence ID" value="KAJ4263581.1"/>
    <property type="molecule type" value="Genomic_DNA"/>
</dbReference>
<feature type="transmembrane region" description="Helical" evidence="2">
    <location>
        <begin position="82"/>
        <end position="101"/>
    </location>
</feature>
<keyword evidence="2" id="KW-0812">Transmembrane</keyword>
<feature type="region of interest" description="Disordered" evidence="1">
    <location>
        <begin position="252"/>
        <end position="274"/>
    </location>
</feature>
<dbReference type="AlphaFoldDB" id="A0A9W8S2V9"/>
<keyword evidence="2" id="KW-0472">Membrane</keyword>
<dbReference type="OrthoDB" id="2956246at2759"/>
<feature type="compositionally biased region" description="Low complexity" evidence="1">
    <location>
        <begin position="252"/>
        <end position="263"/>
    </location>
</feature>
<organism evidence="3 4">
    <name type="scientific">Fusarium torreyae</name>
    <dbReference type="NCBI Taxonomy" id="1237075"/>
    <lineage>
        <taxon>Eukaryota</taxon>
        <taxon>Fungi</taxon>
        <taxon>Dikarya</taxon>
        <taxon>Ascomycota</taxon>
        <taxon>Pezizomycotina</taxon>
        <taxon>Sordariomycetes</taxon>
        <taxon>Hypocreomycetidae</taxon>
        <taxon>Hypocreales</taxon>
        <taxon>Nectriaceae</taxon>
        <taxon>Fusarium</taxon>
    </lineage>
</organism>
<evidence type="ECO:0000313" key="4">
    <source>
        <dbReference type="Proteomes" id="UP001152049"/>
    </source>
</evidence>
<accession>A0A9W8S2V9</accession>
<protein>
    <submittedName>
        <fullName evidence="3">Uncharacterized protein</fullName>
    </submittedName>
</protein>